<dbReference type="Proteomes" id="UP000004221">
    <property type="component" value="Unassembled WGS sequence"/>
</dbReference>
<feature type="transmembrane region" description="Helical" evidence="7">
    <location>
        <begin position="445"/>
        <end position="468"/>
    </location>
</feature>
<dbReference type="AlphaFoldDB" id="I4EJ12"/>
<evidence type="ECO:0000256" key="5">
    <source>
        <dbReference type="ARBA" id="ARBA00022989"/>
    </source>
</evidence>
<dbReference type="InterPro" id="IPR029044">
    <property type="entry name" value="Nucleotide-diphossugar_trans"/>
</dbReference>
<gene>
    <name evidence="8" type="ORF">NITHO_3760003</name>
</gene>
<dbReference type="SUPFAM" id="SSF53448">
    <property type="entry name" value="Nucleotide-diphospho-sugar transferases"/>
    <property type="match status" value="1"/>
</dbReference>
<accession>I4EJ12</accession>
<keyword evidence="5 7" id="KW-1133">Transmembrane helix</keyword>
<organism evidence="8 9">
    <name type="scientific">Nitrolancea hollandica Lb</name>
    <dbReference type="NCBI Taxonomy" id="1129897"/>
    <lineage>
        <taxon>Bacteria</taxon>
        <taxon>Pseudomonadati</taxon>
        <taxon>Thermomicrobiota</taxon>
        <taxon>Thermomicrobia</taxon>
        <taxon>Sphaerobacterales</taxon>
        <taxon>Sphaerobacterineae</taxon>
        <taxon>Sphaerobacteraceae</taxon>
        <taxon>Nitrolancea</taxon>
    </lineage>
</organism>
<sequence>MALPAGLTTIDSYRHPPEPPFRSGYRRFHGDSEEGSYDHQRAGRTKIVRTPEAGTIDEAGLMLCSSEPPRTSPLSTSDRPLPWRDIGMVLLCALVVPFTLYLALALVSALTLSRLLTVVGIYFVMTASFVLLEAVVAFPSQRRHNSGSLGMPFPKVTALVVAYLPNEQGIILTTINHLLTTVDAPRDSLQVILAYNTPEDLPVERELQLLAASDPRLLLLRVEGSQSKAENINAALPYITGEITGLFDSDHLPEPACFDKAVRWIQDGYDAVQGRCVIRNEHENWLTRMIAIEFAIMYAVLHTAGSVLTGTAVFGGSNGYWRTQTLRSLRMEQAMLTEDIDVTVRALLAGYRMVHDRSLISTELAPTTVSGWFYQRLRWAQGWYQATWKHTRAVARSAAMNRWQRLYWMYMLPCREANAALAPQGLAIILALATIQAWVQGTWSWDSYLAGMMIMALLGDVPLTLVAYKHRSGGRSGTRAADLMAYVLCRPLFLALMLNLIALVSWLREFRHQRDWIVTDRGSAGYKPAEVRVTEAVSSGTREPF</sequence>
<evidence type="ECO:0000313" key="9">
    <source>
        <dbReference type="Proteomes" id="UP000004221"/>
    </source>
</evidence>
<feature type="transmembrane region" description="Helical" evidence="7">
    <location>
        <begin position="480"/>
        <end position="507"/>
    </location>
</feature>
<evidence type="ECO:0000256" key="2">
    <source>
        <dbReference type="ARBA" id="ARBA00022676"/>
    </source>
</evidence>
<dbReference type="GO" id="GO:0016757">
    <property type="term" value="F:glycosyltransferase activity"/>
    <property type="evidence" value="ECO:0007669"/>
    <property type="project" value="UniProtKB-KW"/>
</dbReference>
<comment type="caution">
    <text evidence="8">The sequence shown here is derived from an EMBL/GenBank/DDBJ whole genome shotgun (WGS) entry which is preliminary data.</text>
</comment>
<name>I4EJ12_9BACT</name>
<comment type="subcellular location">
    <subcellularLocation>
        <location evidence="1">Membrane</location>
        <topology evidence="1">Multi-pass membrane protein</topology>
    </subcellularLocation>
</comment>
<reference evidence="8 9" key="1">
    <citation type="journal article" date="2012" name="ISME J.">
        <title>Nitrification expanded: discovery, physiology and genomics of a nitrite-oxidizing bacterium from the phylum Chloroflexi.</title>
        <authorList>
            <person name="Sorokin D.Y."/>
            <person name="Lucker S."/>
            <person name="Vejmelkova D."/>
            <person name="Kostrikina N.A."/>
            <person name="Kleerebezem R."/>
            <person name="Rijpstra W.I."/>
            <person name="Damste J.S."/>
            <person name="Le Paslier D."/>
            <person name="Muyzer G."/>
            <person name="Wagner M."/>
            <person name="van Loosdrecht M.C."/>
            <person name="Daims H."/>
        </authorList>
    </citation>
    <scope>NUCLEOTIDE SEQUENCE [LARGE SCALE GENOMIC DNA]</scope>
    <source>
        <strain evidence="9">none</strain>
    </source>
</reference>
<keyword evidence="6 7" id="KW-0472">Membrane</keyword>
<dbReference type="PANTHER" id="PTHR43867:SF2">
    <property type="entry name" value="CELLULOSE SYNTHASE CATALYTIC SUBUNIT A [UDP-FORMING]"/>
    <property type="match status" value="1"/>
</dbReference>
<dbReference type="PANTHER" id="PTHR43867">
    <property type="entry name" value="CELLULOSE SYNTHASE CATALYTIC SUBUNIT A [UDP-FORMING]"/>
    <property type="match status" value="1"/>
</dbReference>
<keyword evidence="2" id="KW-0328">Glycosyltransferase</keyword>
<dbReference type="Gene3D" id="3.90.550.10">
    <property type="entry name" value="Spore Coat Polysaccharide Biosynthesis Protein SpsA, Chain A"/>
    <property type="match status" value="1"/>
</dbReference>
<proteinExistence type="predicted"/>
<evidence type="ECO:0000256" key="6">
    <source>
        <dbReference type="ARBA" id="ARBA00023136"/>
    </source>
</evidence>
<evidence type="ECO:0000256" key="1">
    <source>
        <dbReference type="ARBA" id="ARBA00004141"/>
    </source>
</evidence>
<feature type="transmembrane region" description="Helical" evidence="7">
    <location>
        <begin position="419"/>
        <end position="439"/>
    </location>
</feature>
<feature type="transmembrane region" description="Helical" evidence="7">
    <location>
        <begin position="115"/>
        <end position="138"/>
    </location>
</feature>
<evidence type="ECO:0000256" key="3">
    <source>
        <dbReference type="ARBA" id="ARBA00022679"/>
    </source>
</evidence>
<dbReference type="GO" id="GO:0016020">
    <property type="term" value="C:membrane"/>
    <property type="evidence" value="ECO:0007669"/>
    <property type="project" value="UniProtKB-SubCell"/>
</dbReference>
<dbReference type="EMBL" id="CAGS01000308">
    <property type="protein sequence ID" value="CCF84674.1"/>
    <property type="molecule type" value="Genomic_DNA"/>
</dbReference>
<evidence type="ECO:0000256" key="7">
    <source>
        <dbReference type="SAM" id="Phobius"/>
    </source>
</evidence>
<dbReference type="CDD" id="cd06423">
    <property type="entry name" value="CESA_like"/>
    <property type="match status" value="1"/>
</dbReference>
<evidence type="ECO:0000313" key="8">
    <source>
        <dbReference type="EMBL" id="CCF84674.1"/>
    </source>
</evidence>
<keyword evidence="9" id="KW-1185">Reference proteome</keyword>
<keyword evidence="3 8" id="KW-0808">Transferase</keyword>
<dbReference type="InterPro" id="IPR050321">
    <property type="entry name" value="Glycosyltr_2/OpgH_subfam"/>
</dbReference>
<protein>
    <submittedName>
        <fullName evidence="8">Glycosyl transferase family 2</fullName>
    </submittedName>
</protein>
<feature type="transmembrane region" description="Helical" evidence="7">
    <location>
        <begin position="86"/>
        <end position="109"/>
    </location>
</feature>
<dbReference type="Pfam" id="PF13641">
    <property type="entry name" value="Glyco_tranf_2_3"/>
    <property type="match status" value="1"/>
</dbReference>
<keyword evidence="4 7" id="KW-0812">Transmembrane</keyword>
<evidence type="ECO:0000256" key="4">
    <source>
        <dbReference type="ARBA" id="ARBA00022692"/>
    </source>
</evidence>